<feature type="region of interest" description="Disordered" evidence="8">
    <location>
        <begin position="495"/>
        <end position="636"/>
    </location>
</feature>
<feature type="compositionally biased region" description="Low complexity" evidence="8">
    <location>
        <begin position="40"/>
        <end position="52"/>
    </location>
</feature>
<organism evidence="10 11">
    <name type="scientific">Trametes coccinea (strain BRFM310)</name>
    <name type="common">Pycnoporus coccineus</name>
    <dbReference type="NCBI Taxonomy" id="1353009"/>
    <lineage>
        <taxon>Eukaryota</taxon>
        <taxon>Fungi</taxon>
        <taxon>Dikarya</taxon>
        <taxon>Basidiomycota</taxon>
        <taxon>Agaricomycotina</taxon>
        <taxon>Agaricomycetes</taxon>
        <taxon>Polyporales</taxon>
        <taxon>Polyporaceae</taxon>
        <taxon>Trametes</taxon>
    </lineage>
</organism>
<name>A0A1Y2I974_TRAC3</name>
<evidence type="ECO:0000313" key="11">
    <source>
        <dbReference type="Proteomes" id="UP000193067"/>
    </source>
</evidence>
<evidence type="ECO:0000256" key="3">
    <source>
        <dbReference type="ARBA" id="ARBA00007077"/>
    </source>
</evidence>
<comment type="similarity">
    <text evidence="3">Belongs to the RRM RBM34 family.</text>
</comment>
<dbReference type="InterPro" id="IPR012677">
    <property type="entry name" value="Nucleotide-bd_a/b_plait_sf"/>
</dbReference>
<dbReference type="PROSITE" id="PS50102">
    <property type="entry name" value="RRM"/>
    <property type="match status" value="1"/>
</dbReference>
<dbReference type="GO" id="GO:0019843">
    <property type="term" value="F:rRNA binding"/>
    <property type="evidence" value="ECO:0007669"/>
    <property type="project" value="TreeGrafter"/>
</dbReference>
<comment type="subcellular location">
    <subcellularLocation>
        <location evidence="2">Nucleus</location>
        <location evidence="2">Nucleolus</location>
    </subcellularLocation>
</comment>
<dbReference type="Proteomes" id="UP000193067">
    <property type="component" value="Unassembled WGS sequence"/>
</dbReference>
<dbReference type="InterPro" id="IPR035979">
    <property type="entry name" value="RBD_domain_sf"/>
</dbReference>
<proteinExistence type="inferred from homology"/>
<feature type="compositionally biased region" description="Basic and acidic residues" evidence="8">
    <location>
        <begin position="606"/>
        <end position="616"/>
    </location>
</feature>
<feature type="compositionally biased region" description="Low complexity" evidence="8">
    <location>
        <begin position="80"/>
        <end position="90"/>
    </location>
</feature>
<evidence type="ECO:0000256" key="8">
    <source>
        <dbReference type="SAM" id="MobiDB-lite"/>
    </source>
</evidence>
<evidence type="ECO:0000256" key="6">
    <source>
        <dbReference type="ARBA" id="ARBA00023242"/>
    </source>
</evidence>
<evidence type="ECO:0000256" key="5">
    <source>
        <dbReference type="ARBA" id="ARBA00022884"/>
    </source>
</evidence>
<evidence type="ECO:0000256" key="4">
    <source>
        <dbReference type="ARBA" id="ARBA00015520"/>
    </source>
</evidence>
<feature type="domain" description="RRM" evidence="9">
    <location>
        <begin position="371"/>
        <end position="490"/>
    </location>
</feature>
<dbReference type="GO" id="GO:0005730">
    <property type="term" value="C:nucleolus"/>
    <property type="evidence" value="ECO:0007669"/>
    <property type="project" value="UniProtKB-SubCell"/>
</dbReference>
<feature type="compositionally biased region" description="Basic and acidic residues" evidence="8">
    <location>
        <begin position="559"/>
        <end position="575"/>
    </location>
</feature>
<gene>
    <name evidence="10" type="ORF">PYCCODRAFT_1419900</name>
</gene>
<keyword evidence="6" id="KW-0539">Nucleus</keyword>
<comment type="function">
    <text evidence="1">Involved in pre-25S rRNA processing.</text>
</comment>
<protein>
    <recommendedName>
        <fullName evidence="4">Nucleolar protein 12</fullName>
    </recommendedName>
</protein>
<dbReference type="AlphaFoldDB" id="A0A1Y2I974"/>
<dbReference type="GO" id="GO:0000463">
    <property type="term" value="P:maturation of LSU-rRNA from tricistronic rRNA transcript (SSU-rRNA, 5.8S rRNA, LSU-rRNA)"/>
    <property type="evidence" value="ECO:0007669"/>
    <property type="project" value="TreeGrafter"/>
</dbReference>
<dbReference type="OrthoDB" id="442677at2759"/>
<dbReference type="PANTHER" id="PTHR23236">
    <property type="entry name" value="EUKARYOTIC TRANSLATION INITIATION FACTOR 4B/4H"/>
    <property type="match status" value="1"/>
</dbReference>
<feature type="region of interest" description="Disordered" evidence="8">
    <location>
        <begin position="227"/>
        <end position="271"/>
    </location>
</feature>
<dbReference type="STRING" id="1353009.A0A1Y2I974"/>
<evidence type="ECO:0000256" key="7">
    <source>
        <dbReference type="PROSITE-ProRule" id="PRU00176"/>
    </source>
</evidence>
<evidence type="ECO:0000256" key="1">
    <source>
        <dbReference type="ARBA" id="ARBA00002475"/>
    </source>
</evidence>
<accession>A0A1Y2I974</accession>
<feature type="compositionally biased region" description="Low complexity" evidence="8">
    <location>
        <begin position="506"/>
        <end position="517"/>
    </location>
</feature>
<feature type="region of interest" description="Disordered" evidence="8">
    <location>
        <begin position="398"/>
        <end position="431"/>
    </location>
</feature>
<evidence type="ECO:0000259" key="9">
    <source>
        <dbReference type="PROSITE" id="PS50102"/>
    </source>
</evidence>
<feature type="compositionally biased region" description="Basic and acidic residues" evidence="8">
    <location>
        <begin position="585"/>
        <end position="599"/>
    </location>
</feature>
<dbReference type="InterPro" id="IPR000504">
    <property type="entry name" value="RRM_dom"/>
</dbReference>
<feature type="region of interest" description="Disordered" evidence="8">
    <location>
        <begin position="28"/>
        <end position="184"/>
    </location>
</feature>
<feature type="compositionally biased region" description="Basic and acidic residues" evidence="8">
    <location>
        <begin position="145"/>
        <end position="154"/>
    </location>
</feature>
<evidence type="ECO:0000256" key="2">
    <source>
        <dbReference type="ARBA" id="ARBA00004604"/>
    </source>
</evidence>
<keyword evidence="5 7" id="KW-0694">RNA-binding</keyword>
<reference evidence="10 11" key="1">
    <citation type="journal article" date="2015" name="Biotechnol. Biofuels">
        <title>Enhanced degradation of softwood versus hardwood by the white-rot fungus Pycnoporus coccineus.</title>
        <authorList>
            <person name="Couturier M."/>
            <person name="Navarro D."/>
            <person name="Chevret D."/>
            <person name="Henrissat B."/>
            <person name="Piumi F."/>
            <person name="Ruiz-Duenas F.J."/>
            <person name="Martinez A.T."/>
            <person name="Grigoriev I.V."/>
            <person name="Riley R."/>
            <person name="Lipzen A."/>
            <person name="Berrin J.G."/>
            <person name="Master E.R."/>
            <person name="Rosso M.N."/>
        </authorList>
    </citation>
    <scope>NUCLEOTIDE SEQUENCE [LARGE SCALE GENOMIC DNA]</scope>
    <source>
        <strain evidence="10 11">BRFM310</strain>
    </source>
</reference>
<feature type="compositionally biased region" description="Acidic residues" evidence="8">
    <location>
        <begin position="406"/>
        <end position="420"/>
    </location>
</feature>
<dbReference type="SMART" id="SM00360">
    <property type="entry name" value="RRM"/>
    <property type="match status" value="1"/>
</dbReference>
<dbReference type="Gene3D" id="3.30.70.330">
    <property type="match status" value="1"/>
</dbReference>
<sequence length="636" mass="70017">MSLSSLLLSEKAKAKEIDKGLDELFRSSTAVAPPRPPVLAQATTSASATHPAPSEKKRKATEETPSGKSKRSKSEATATPSSSKQPSKAAQKAKKQKKDESSSESEEDEDAKLAERMQNKGKGKATAEKDDDAESESSNSDDEVDPPKLVHESLQKGGPPKGQSRHGKAKFVPSEETPEQRDARTIFVGNVAVDVTKSRPTQKQFKRHILSFVPSAKIESVRFRSVGFKKPTAELPNDEDGKPKPKKARPHDRDRTAAWRAEQDEEEAAPKKQFLTPQEKKRIAFIKHEIHEGVDSVNAYVVFAHPPPAESRPANLPPLPPVMNPYEAAVEAARLCDGSVFLGRTLRVDVVKKDASPIENAKSIMTGDPKATVFVGNLDFASKEEDLRAFFETLLRKERGEPGEREEGESSGSEDEAEAEERERTGAAKVQRPRTWVKRVRIIRDRDTQLGKGFAYVQFVDRECVDEVLALEEGKLKFAKRKLRVQRCKTLPGGPKLKTVKPARGAASAKSNAAASKLGQGKPGQRPDQGWQKRTGVPLVPAKVPKGNPELGAKLASLPKEERKRVKAQDADRVARRLAKKRAKALAEKGVKSRVDRERVRKPRSEKKAGGREKGKEKPKKRVRSGKAIAKLNTKK</sequence>
<dbReference type="PANTHER" id="PTHR23236:SF25">
    <property type="entry name" value="RNA-BINDING PROTEIN 34"/>
    <property type="match status" value="1"/>
</dbReference>
<feature type="compositionally biased region" description="Acidic residues" evidence="8">
    <location>
        <begin position="129"/>
        <end position="144"/>
    </location>
</feature>
<evidence type="ECO:0000313" key="10">
    <source>
        <dbReference type="EMBL" id="OSC97233.1"/>
    </source>
</evidence>
<keyword evidence="11" id="KW-1185">Reference proteome</keyword>
<dbReference type="SUPFAM" id="SSF54928">
    <property type="entry name" value="RNA-binding domain, RBD"/>
    <property type="match status" value="1"/>
</dbReference>
<dbReference type="EMBL" id="KZ084155">
    <property type="protein sequence ID" value="OSC97233.1"/>
    <property type="molecule type" value="Genomic_DNA"/>
</dbReference>